<proteinExistence type="predicted"/>
<keyword evidence="3" id="KW-1185">Reference proteome</keyword>
<gene>
    <name evidence="2" type="ORF">OFLC_LOCUS15188</name>
</gene>
<dbReference type="AlphaFoldDB" id="A0A3P8CIJ3"/>
<sequence>MQKALKERTSECDSLKKKVEKFERERSKVATELSNFQAKITFQHFRQQWENQKRALEAKQPMDVQMLQGQKRELTMQLNREQAEKQELFLQSLKSSEKNCTFFMANIIETFEVVQSQLNTDVRNLQEEMQRKNQEVEKAQDESKKLRLIMNNEKIQFESNIEELQRDLQMKSAALQSLMLAKQNNTTSEADSAMITRLTVENEELRGQIDEMENEVKKHVSEIEEMKSENENS</sequence>
<accession>A0A3P8CIJ3</accession>
<evidence type="ECO:0000256" key="1">
    <source>
        <dbReference type="SAM" id="Coils"/>
    </source>
</evidence>
<reference evidence="2 3" key="1">
    <citation type="submission" date="2018-11" db="EMBL/GenBank/DDBJ databases">
        <authorList>
            <consortium name="Pathogen Informatics"/>
        </authorList>
    </citation>
    <scope>NUCLEOTIDE SEQUENCE [LARGE SCALE GENOMIC DNA]</scope>
</reference>
<feature type="coiled-coil region" evidence="1">
    <location>
        <begin position="64"/>
        <end position="229"/>
    </location>
</feature>
<name>A0A3P8CIJ3_9BILA</name>
<evidence type="ECO:0000313" key="3">
    <source>
        <dbReference type="Proteomes" id="UP000267606"/>
    </source>
</evidence>
<evidence type="ECO:0000313" key="2">
    <source>
        <dbReference type="EMBL" id="VDP20768.1"/>
    </source>
</evidence>
<keyword evidence="1" id="KW-0175">Coiled coil</keyword>
<dbReference type="Proteomes" id="UP000267606">
    <property type="component" value="Unassembled WGS sequence"/>
</dbReference>
<organism evidence="2 3">
    <name type="scientific">Onchocerca flexuosa</name>
    <dbReference type="NCBI Taxonomy" id="387005"/>
    <lineage>
        <taxon>Eukaryota</taxon>
        <taxon>Metazoa</taxon>
        <taxon>Ecdysozoa</taxon>
        <taxon>Nematoda</taxon>
        <taxon>Chromadorea</taxon>
        <taxon>Rhabditida</taxon>
        <taxon>Spirurina</taxon>
        <taxon>Spiruromorpha</taxon>
        <taxon>Filarioidea</taxon>
        <taxon>Onchocercidae</taxon>
        <taxon>Onchocerca</taxon>
    </lineage>
</organism>
<protein>
    <submittedName>
        <fullName evidence="2">Uncharacterized protein</fullName>
    </submittedName>
</protein>
<dbReference type="EMBL" id="UZAJ01041739">
    <property type="protein sequence ID" value="VDP20768.1"/>
    <property type="molecule type" value="Genomic_DNA"/>
</dbReference>
<feature type="coiled-coil region" evidence="1">
    <location>
        <begin position="5"/>
        <end position="39"/>
    </location>
</feature>